<dbReference type="SUPFAM" id="SSF100879">
    <property type="entry name" value="Lesion bypass DNA polymerase (Y-family), little finger domain"/>
    <property type="match status" value="1"/>
</dbReference>
<dbReference type="AlphaFoldDB" id="A0A2G8KTE8"/>
<sequence>MSLDRVVVLIDMDCFYVQVEQRDKPELKGKPCAVVQYKTYKGGGTIAVSYEARDRGVKRGMMGDEAQKFCPEIELVRVPVQRDKADLTKYREAGAEVINVLMQFSKKVERASIDEAFIDLTDEVEARLSQMGEHPISLEMLPCTHVAGWQDENSAQDDEREEECEGNERPPKSKEDMRKDQLHQWLGSLSKIEDKRLAVGAVITEEMRAAVLQQTKFNCSAGIAHNKMLSKLVCGLNKPRKQSVLPHDFVNVLFRDLPIVKVRGLGGKLGASVAEGLNAVNMGDLLQYSEAELQAKVGPKSGAWLYNICRGFESEPVRPRQLPKSVGCSKNFLGRSCLDKVEKVRFWLSQLSEEVAERLQKEETLNNRVAKSMCIYVRQQGNSPASVSRSCAIHAYDTHTLSRTAMSLIQGLNRAGSHQAAWSPPIINLGLSTTKFTDVPQYRGDNTSLDNYFSIQGDEKLKAEPSSAAGVKPTKSQHQLENFFTRKASEGKKREGEQNMTSNQSSSKQDHIDDVTPNGKLAQYFTKSPNINKKCINDEDRISETSEYGKLEPRNHHGDEYGKDEGLCEEKVWNGDNGCDNYGDELGQDTVVDEPTHMADEPTGSSKSFFRTKQAAFQNSSELNLVSNSKNEVEKELEEAEISDNSCLSFQNAQSKDLGGDVENPPQSDETDYVTCDQCQDQISAWELPEHLDFHVAMAIQEQENGVSISSPSSSLLAAERRGEHTNTRAGKRKGTQRGACPSSKKSKSDPSNQTKLHSFFSQK</sequence>
<keyword evidence="12" id="KW-0479">Metal-binding</keyword>
<dbReference type="InterPro" id="IPR043128">
    <property type="entry name" value="Rev_trsase/Diguanyl_cyclase"/>
</dbReference>
<evidence type="ECO:0000256" key="4">
    <source>
        <dbReference type="ARBA" id="ARBA00010945"/>
    </source>
</evidence>
<keyword evidence="16" id="KW-0460">Magnesium</keyword>
<dbReference type="Pfam" id="PF21704">
    <property type="entry name" value="POLH-Rev1_HhH"/>
    <property type="match status" value="1"/>
</dbReference>
<keyword evidence="7" id="KW-1017">Isopeptide bond</keyword>
<dbReference type="GO" id="GO:0006260">
    <property type="term" value="P:DNA replication"/>
    <property type="evidence" value="ECO:0007669"/>
    <property type="project" value="UniProtKB-KW"/>
</dbReference>
<feature type="region of interest" description="Disordered" evidence="27">
    <location>
        <begin position="486"/>
        <end position="516"/>
    </location>
</feature>
<feature type="compositionally biased region" description="Polar residues" evidence="27">
    <location>
        <begin position="750"/>
        <end position="764"/>
    </location>
</feature>
<evidence type="ECO:0000256" key="15">
    <source>
        <dbReference type="ARBA" id="ARBA00022833"/>
    </source>
</evidence>
<dbReference type="GO" id="GO:0035861">
    <property type="term" value="C:site of double-strand break"/>
    <property type="evidence" value="ECO:0007669"/>
    <property type="project" value="TreeGrafter"/>
</dbReference>
<evidence type="ECO:0000256" key="9">
    <source>
        <dbReference type="ARBA" id="ARBA00022679"/>
    </source>
</evidence>
<evidence type="ECO:0000256" key="3">
    <source>
        <dbReference type="ARBA" id="ARBA00004123"/>
    </source>
</evidence>
<feature type="region of interest" description="Disordered" evidence="27">
    <location>
        <begin position="152"/>
        <end position="179"/>
    </location>
</feature>
<keyword evidence="22" id="KW-0704">Schiff base</keyword>
<feature type="compositionally biased region" description="Polar residues" evidence="27">
    <location>
        <begin position="498"/>
        <end position="507"/>
    </location>
</feature>
<dbReference type="InterPro" id="IPR036775">
    <property type="entry name" value="DNA_pol_Y-fam_lit_finger_sf"/>
</dbReference>
<comment type="subcellular location">
    <subcellularLocation>
        <location evidence="3">Nucleus</location>
    </subcellularLocation>
</comment>
<protein>
    <recommendedName>
        <fullName evidence="23">DNA polymerase eta</fullName>
        <ecNumber evidence="5">2.7.7.7</ecNumber>
    </recommendedName>
    <alternativeName>
        <fullName evidence="26">RAD30 homolog A</fullName>
    </alternativeName>
</protein>
<dbReference type="Gene3D" id="3.30.70.270">
    <property type="match status" value="1"/>
</dbReference>
<dbReference type="Gene3D" id="3.40.1170.60">
    <property type="match status" value="1"/>
</dbReference>
<keyword evidence="21" id="KW-0539">Nucleus</keyword>
<evidence type="ECO:0000256" key="27">
    <source>
        <dbReference type="SAM" id="MobiDB-lite"/>
    </source>
</evidence>
<dbReference type="InterPro" id="IPR017961">
    <property type="entry name" value="DNA_pol_Y-fam_little_finger"/>
</dbReference>
<dbReference type="Gene3D" id="3.30.1490.100">
    <property type="entry name" value="DNA polymerase, Y-family, little finger domain"/>
    <property type="match status" value="1"/>
</dbReference>
<dbReference type="Pfam" id="PF18439">
    <property type="entry name" value="zf_UBZ"/>
    <property type="match status" value="1"/>
</dbReference>
<dbReference type="PROSITE" id="PS51907">
    <property type="entry name" value="ZF_UBZ3"/>
    <property type="match status" value="1"/>
</dbReference>
<dbReference type="InterPro" id="IPR043502">
    <property type="entry name" value="DNA/RNA_pol_sf"/>
</dbReference>
<feature type="domain" description="UmuC" evidence="28">
    <location>
        <begin position="7"/>
        <end position="266"/>
    </location>
</feature>
<dbReference type="InterPro" id="IPR041298">
    <property type="entry name" value="UBZ3"/>
</dbReference>
<keyword evidence="18" id="KW-0239">DNA-directed DNA polymerase</keyword>
<keyword evidence="13" id="KW-0227">DNA damage</keyword>
<organism evidence="30 31">
    <name type="scientific">Stichopus japonicus</name>
    <name type="common">Sea cucumber</name>
    <dbReference type="NCBI Taxonomy" id="307972"/>
    <lineage>
        <taxon>Eukaryota</taxon>
        <taxon>Metazoa</taxon>
        <taxon>Echinodermata</taxon>
        <taxon>Eleutherozoa</taxon>
        <taxon>Echinozoa</taxon>
        <taxon>Holothuroidea</taxon>
        <taxon>Aspidochirotacea</taxon>
        <taxon>Aspidochirotida</taxon>
        <taxon>Stichopodidae</taxon>
        <taxon>Apostichopus</taxon>
    </lineage>
</organism>
<feature type="compositionally biased region" description="Basic and acidic residues" evidence="27">
    <location>
        <begin position="166"/>
        <end position="179"/>
    </location>
</feature>
<dbReference type="EC" id="2.7.7.7" evidence="5"/>
<evidence type="ECO:0000256" key="25">
    <source>
        <dbReference type="ARBA" id="ARBA00064665"/>
    </source>
</evidence>
<evidence type="ECO:0000256" key="20">
    <source>
        <dbReference type="ARBA" id="ARBA00023204"/>
    </source>
</evidence>
<name>A0A2G8KTE8_STIJA</name>
<evidence type="ECO:0000256" key="26">
    <source>
        <dbReference type="ARBA" id="ARBA00080427"/>
    </source>
</evidence>
<dbReference type="FunFam" id="3.30.70.270:FF:000022">
    <property type="entry name" value="DNA polymerase eta"/>
    <property type="match status" value="1"/>
</dbReference>
<dbReference type="Pfam" id="PF00817">
    <property type="entry name" value="IMS"/>
    <property type="match status" value="1"/>
</dbReference>
<evidence type="ECO:0000256" key="18">
    <source>
        <dbReference type="ARBA" id="ARBA00022932"/>
    </source>
</evidence>
<feature type="compositionally biased region" description="Acidic residues" evidence="27">
    <location>
        <begin position="154"/>
        <end position="165"/>
    </location>
</feature>
<evidence type="ECO:0000256" key="21">
    <source>
        <dbReference type="ARBA" id="ARBA00023242"/>
    </source>
</evidence>
<evidence type="ECO:0000256" key="22">
    <source>
        <dbReference type="ARBA" id="ARBA00023270"/>
    </source>
</evidence>
<comment type="similarity">
    <text evidence="4">Belongs to the DNA polymerase type-Y family.</text>
</comment>
<evidence type="ECO:0000256" key="19">
    <source>
        <dbReference type="ARBA" id="ARBA00023125"/>
    </source>
</evidence>
<evidence type="ECO:0000256" key="7">
    <source>
        <dbReference type="ARBA" id="ARBA00022499"/>
    </source>
</evidence>
<dbReference type="STRING" id="307972.A0A2G8KTE8"/>
<comment type="cofactor">
    <cofactor evidence="2">
        <name>Mg(2+)</name>
        <dbReference type="ChEBI" id="CHEBI:18420"/>
    </cofactor>
</comment>
<evidence type="ECO:0000313" key="30">
    <source>
        <dbReference type="EMBL" id="PIK51271.1"/>
    </source>
</evidence>
<keyword evidence="17" id="KW-0832">Ubl conjugation</keyword>
<reference evidence="30 31" key="1">
    <citation type="journal article" date="2017" name="PLoS Biol.">
        <title>The sea cucumber genome provides insights into morphological evolution and visceral regeneration.</title>
        <authorList>
            <person name="Zhang X."/>
            <person name="Sun L."/>
            <person name="Yuan J."/>
            <person name="Sun Y."/>
            <person name="Gao Y."/>
            <person name="Zhang L."/>
            <person name="Li S."/>
            <person name="Dai H."/>
            <person name="Hamel J.F."/>
            <person name="Liu C."/>
            <person name="Yu Y."/>
            <person name="Liu S."/>
            <person name="Lin W."/>
            <person name="Guo K."/>
            <person name="Jin S."/>
            <person name="Xu P."/>
            <person name="Storey K.B."/>
            <person name="Huan P."/>
            <person name="Zhang T."/>
            <person name="Zhou Y."/>
            <person name="Zhang J."/>
            <person name="Lin C."/>
            <person name="Li X."/>
            <person name="Xing L."/>
            <person name="Huo D."/>
            <person name="Sun M."/>
            <person name="Wang L."/>
            <person name="Mercier A."/>
            <person name="Li F."/>
            <person name="Yang H."/>
            <person name="Xiang J."/>
        </authorList>
    </citation>
    <scope>NUCLEOTIDE SEQUENCE [LARGE SCALE GENOMIC DNA]</scope>
    <source>
        <strain evidence="30">Shaxun</strain>
        <tissue evidence="30">Muscle</tissue>
    </source>
</reference>
<dbReference type="Gene3D" id="1.10.150.20">
    <property type="entry name" value="5' to 3' exonuclease, C-terminal subdomain"/>
    <property type="match status" value="1"/>
</dbReference>
<dbReference type="FunFam" id="3.40.1170.60:FF:000003">
    <property type="entry name" value="DNA polymerase eta"/>
    <property type="match status" value="1"/>
</dbReference>
<dbReference type="GO" id="GO:0005634">
    <property type="term" value="C:nucleus"/>
    <property type="evidence" value="ECO:0007669"/>
    <property type="project" value="UniProtKB-SubCell"/>
</dbReference>
<feature type="compositionally biased region" description="Polar residues" evidence="27">
    <location>
        <begin position="643"/>
        <end position="655"/>
    </location>
</feature>
<keyword evidence="15" id="KW-0862">Zinc</keyword>
<comment type="cofactor">
    <cofactor evidence="1">
        <name>Mn(2+)</name>
        <dbReference type="ChEBI" id="CHEBI:29035"/>
    </cofactor>
</comment>
<dbReference type="PANTHER" id="PTHR45873:SF1">
    <property type="entry name" value="DNA POLYMERASE ETA"/>
    <property type="match status" value="1"/>
</dbReference>
<keyword evidence="20" id="KW-0234">DNA repair</keyword>
<evidence type="ECO:0000256" key="23">
    <source>
        <dbReference type="ARBA" id="ARBA00044975"/>
    </source>
</evidence>
<feature type="compositionally biased region" description="Basic and acidic residues" evidence="27">
    <location>
        <begin position="487"/>
        <end position="497"/>
    </location>
</feature>
<feature type="region of interest" description="Disordered" evidence="27">
    <location>
        <begin position="704"/>
        <end position="764"/>
    </location>
</feature>
<dbReference type="GO" id="GO:0003684">
    <property type="term" value="F:damaged DNA binding"/>
    <property type="evidence" value="ECO:0007669"/>
    <property type="project" value="InterPro"/>
</dbReference>
<evidence type="ECO:0000256" key="10">
    <source>
        <dbReference type="ARBA" id="ARBA00022695"/>
    </source>
</evidence>
<evidence type="ECO:0000256" key="8">
    <source>
        <dbReference type="ARBA" id="ARBA00022634"/>
    </source>
</evidence>
<keyword evidence="6" id="KW-0515">Mutator protein</keyword>
<evidence type="ECO:0000256" key="13">
    <source>
        <dbReference type="ARBA" id="ARBA00022763"/>
    </source>
</evidence>
<dbReference type="EMBL" id="MRZV01000381">
    <property type="protein sequence ID" value="PIK51271.1"/>
    <property type="molecule type" value="Genomic_DNA"/>
</dbReference>
<dbReference type="FunFam" id="1.10.150.20:FF:000014">
    <property type="entry name" value="Polymerase (DNA directed), eta"/>
    <property type="match status" value="1"/>
</dbReference>
<dbReference type="GO" id="GO:0008270">
    <property type="term" value="F:zinc ion binding"/>
    <property type="evidence" value="ECO:0007669"/>
    <property type="project" value="UniProtKB-KW"/>
</dbReference>
<keyword evidence="8" id="KW-0237">DNA synthesis</keyword>
<evidence type="ECO:0000256" key="11">
    <source>
        <dbReference type="ARBA" id="ARBA00022705"/>
    </source>
</evidence>
<accession>A0A2G8KTE8</accession>
<dbReference type="FunFam" id="3.30.1490.100:FF:000007">
    <property type="entry name" value="DNA polymerase eta"/>
    <property type="match status" value="1"/>
</dbReference>
<dbReference type="Pfam" id="PF11799">
    <property type="entry name" value="IMS_C"/>
    <property type="match status" value="1"/>
</dbReference>
<evidence type="ECO:0000256" key="14">
    <source>
        <dbReference type="ARBA" id="ARBA00022771"/>
    </source>
</evidence>
<comment type="catalytic activity">
    <reaction evidence="24">
        <text>DNA(n) + a 2'-deoxyribonucleoside 5'-triphosphate = DNA(n+1) + diphosphate</text>
        <dbReference type="Rhea" id="RHEA:22508"/>
        <dbReference type="Rhea" id="RHEA-COMP:17339"/>
        <dbReference type="Rhea" id="RHEA-COMP:17340"/>
        <dbReference type="ChEBI" id="CHEBI:33019"/>
        <dbReference type="ChEBI" id="CHEBI:61560"/>
        <dbReference type="ChEBI" id="CHEBI:173112"/>
        <dbReference type="EC" id="2.7.7.7"/>
    </reaction>
</comment>
<evidence type="ECO:0000259" key="28">
    <source>
        <dbReference type="PROSITE" id="PS50173"/>
    </source>
</evidence>
<evidence type="ECO:0000256" key="5">
    <source>
        <dbReference type="ARBA" id="ARBA00012417"/>
    </source>
</evidence>
<dbReference type="GO" id="GO:0005657">
    <property type="term" value="C:replication fork"/>
    <property type="evidence" value="ECO:0007669"/>
    <property type="project" value="TreeGrafter"/>
</dbReference>
<dbReference type="GO" id="GO:0010225">
    <property type="term" value="P:response to UV-C"/>
    <property type="evidence" value="ECO:0007669"/>
    <property type="project" value="UniProtKB-ARBA"/>
</dbReference>
<dbReference type="GO" id="GO:0042276">
    <property type="term" value="P:error-prone translesion synthesis"/>
    <property type="evidence" value="ECO:0007669"/>
    <property type="project" value="TreeGrafter"/>
</dbReference>
<keyword evidence="10" id="KW-0548">Nucleotidyltransferase</keyword>
<evidence type="ECO:0000256" key="24">
    <source>
        <dbReference type="ARBA" id="ARBA00049244"/>
    </source>
</evidence>
<comment type="subunit">
    <text evidence="25">Interacts with REV1. Interacts with monoubiquitinated PCNA, but not unmodified PCNA. Interacts with POLI; this interaction targets POLI to the replication machinery. Interacts with PALB2 and BRCA2; the interactions are direct and are required to sustain the recruitment of POLH at blocked replication forks and to stimulate POLH-dependent DNA synthesis on D loop substrates. Interacts (via C-terminus) with TRAIP. Interacts with ubiquitin. Interacts with POLDIP2.</text>
</comment>
<dbReference type="PIRSF" id="PIRSF036603">
    <property type="entry name" value="DPol_eta"/>
    <property type="match status" value="1"/>
</dbReference>
<feature type="domain" description="UBZ3-type" evidence="29">
    <location>
        <begin position="669"/>
        <end position="703"/>
    </location>
</feature>
<comment type="caution">
    <text evidence="30">The sequence shown here is derived from an EMBL/GenBank/DDBJ whole genome shotgun (WGS) entry which is preliminary data.</text>
</comment>
<dbReference type="Proteomes" id="UP000230750">
    <property type="component" value="Unassembled WGS sequence"/>
</dbReference>
<dbReference type="InterPro" id="IPR052230">
    <property type="entry name" value="DNA_polymerase_eta"/>
</dbReference>
<keyword evidence="14" id="KW-0863">Zinc-finger</keyword>
<keyword evidence="31" id="KW-1185">Reference proteome</keyword>
<dbReference type="GO" id="GO:0006281">
    <property type="term" value="P:DNA repair"/>
    <property type="evidence" value="ECO:0007669"/>
    <property type="project" value="UniProtKB-KW"/>
</dbReference>
<evidence type="ECO:0000313" key="31">
    <source>
        <dbReference type="Proteomes" id="UP000230750"/>
    </source>
</evidence>
<dbReference type="PANTHER" id="PTHR45873">
    <property type="entry name" value="DNA POLYMERASE ETA"/>
    <property type="match status" value="1"/>
</dbReference>
<evidence type="ECO:0000256" key="12">
    <source>
        <dbReference type="ARBA" id="ARBA00022723"/>
    </source>
</evidence>
<proteinExistence type="inferred from homology"/>
<evidence type="ECO:0000256" key="17">
    <source>
        <dbReference type="ARBA" id="ARBA00022843"/>
    </source>
</evidence>
<dbReference type="OrthoDB" id="5723at2759"/>
<dbReference type="SUPFAM" id="SSF56672">
    <property type="entry name" value="DNA/RNA polymerases"/>
    <property type="match status" value="1"/>
</dbReference>
<evidence type="ECO:0000259" key="29">
    <source>
        <dbReference type="PROSITE" id="PS51907"/>
    </source>
</evidence>
<evidence type="ECO:0000256" key="2">
    <source>
        <dbReference type="ARBA" id="ARBA00001946"/>
    </source>
</evidence>
<keyword evidence="19" id="KW-0238">DNA-binding</keyword>
<dbReference type="GO" id="GO:0003887">
    <property type="term" value="F:DNA-directed DNA polymerase activity"/>
    <property type="evidence" value="ECO:0007669"/>
    <property type="project" value="UniProtKB-KW"/>
</dbReference>
<evidence type="ECO:0000256" key="1">
    <source>
        <dbReference type="ARBA" id="ARBA00001936"/>
    </source>
</evidence>
<feature type="region of interest" description="Disordered" evidence="27">
    <location>
        <begin position="635"/>
        <end position="674"/>
    </location>
</feature>
<keyword evidence="11" id="KW-0235">DNA replication</keyword>
<keyword evidence="9" id="KW-0808">Transferase</keyword>
<dbReference type="InterPro" id="IPR001126">
    <property type="entry name" value="UmuC"/>
</dbReference>
<dbReference type="PROSITE" id="PS50173">
    <property type="entry name" value="UMUC"/>
    <property type="match status" value="1"/>
</dbReference>
<evidence type="ECO:0000256" key="16">
    <source>
        <dbReference type="ARBA" id="ARBA00022842"/>
    </source>
</evidence>
<gene>
    <name evidence="30" type="ORF">BSL78_11830</name>
</gene>
<evidence type="ECO:0000256" key="6">
    <source>
        <dbReference type="ARBA" id="ARBA00022457"/>
    </source>
</evidence>